<comment type="caution">
    <text evidence="2">The sequence shown here is derived from an EMBL/GenBank/DDBJ whole genome shotgun (WGS) entry which is preliminary data.</text>
</comment>
<protein>
    <submittedName>
        <fullName evidence="2">MSHA biogenesis protein MshJ</fullName>
    </submittedName>
</protein>
<accession>A0A553JU84</accession>
<keyword evidence="1" id="KW-1133">Transmembrane helix</keyword>
<evidence type="ECO:0000313" key="3">
    <source>
        <dbReference type="Proteomes" id="UP000318126"/>
    </source>
</evidence>
<dbReference type="OrthoDB" id="9151209at2"/>
<sequence>MKQKLQELAVRFDVLSQRERVMVAAAAFVIVAFLCYLPLESFLLKHNKLTQQNKALVAENKISVQQNELYKQRLAQNPNDEYNARFVILEQKSKELDKELSFQMVDMVPADHMPALLSKLLEQVRGIKLQEFRSIAPIALLEIGEEKKMNLYSHGIRLTFQGDYFAVLKFIQAIEAMPNKLYWKRMAYQVDEYPMANVVLELYTVSINKDFISVSSQG</sequence>
<evidence type="ECO:0000313" key="2">
    <source>
        <dbReference type="EMBL" id="TRY16015.1"/>
    </source>
</evidence>
<reference evidence="3" key="1">
    <citation type="submission" date="2019-07" db="EMBL/GenBank/DDBJ databases">
        <title>Shewanella sp. YLB-08 draft genomic sequence.</title>
        <authorList>
            <person name="Yu L."/>
        </authorList>
    </citation>
    <scope>NUCLEOTIDE SEQUENCE [LARGE SCALE GENOMIC DNA]</scope>
    <source>
        <strain evidence="3">JCM 20706</strain>
    </source>
</reference>
<keyword evidence="1" id="KW-0472">Membrane</keyword>
<dbReference type="EMBL" id="VKGK01000002">
    <property type="protein sequence ID" value="TRY16015.1"/>
    <property type="molecule type" value="Genomic_DNA"/>
</dbReference>
<proteinExistence type="predicted"/>
<feature type="transmembrane region" description="Helical" evidence="1">
    <location>
        <begin position="21"/>
        <end position="39"/>
    </location>
</feature>
<gene>
    <name evidence="2" type="ORF">FN961_03310</name>
</gene>
<evidence type="ECO:0000256" key="1">
    <source>
        <dbReference type="SAM" id="Phobius"/>
    </source>
</evidence>
<keyword evidence="1" id="KW-0812">Transmembrane</keyword>
<dbReference type="AlphaFoldDB" id="A0A553JU84"/>
<dbReference type="RefSeq" id="WP_143563110.1">
    <property type="nucleotide sequence ID" value="NZ_BMPL01000002.1"/>
</dbReference>
<keyword evidence="3" id="KW-1185">Reference proteome</keyword>
<organism evidence="2 3">
    <name type="scientific">Shewanella hanedai</name>
    <name type="common">Alteromonas hanedai</name>
    <dbReference type="NCBI Taxonomy" id="25"/>
    <lineage>
        <taxon>Bacteria</taxon>
        <taxon>Pseudomonadati</taxon>
        <taxon>Pseudomonadota</taxon>
        <taxon>Gammaproteobacteria</taxon>
        <taxon>Alteromonadales</taxon>
        <taxon>Shewanellaceae</taxon>
        <taxon>Shewanella</taxon>
    </lineage>
</organism>
<dbReference type="Proteomes" id="UP000318126">
    <property type="component" value="Unassembled WGS sequence"/>
</dbReference>
<name>A0A553JU84_SHEHA</name>